<accession>A0A0B7JH83</accession>
<evidence type="ECO:0000256" key="5">
    <source>
        <dbReference type="ARBA" id="ARBA00023098"/>
    </source>
</evidence>
<dbReference type="InterPro" id="IPR050723">
    <property type="entry name" value="CFA/CMAS"/>
</dbReference>
<dbReference type="AlphaFoldDB" id="A0A0B7JH83"/>
<dbReference type="PANTHER" id="PTHR43667">
    <property type="entry name" value="CYCLOPROPANE-FATTY-ACYL-PHOSPHOLIPID SYNTHASE"/>
    <property type="match status" value="1"/>
</dbReference>
<dbReference type="PANTHER" id="PTHR43667:SF1">
    <property type="entry name" value="CYCLOPROPANE-FATTY-ACYL-PHOSPHOLIPID SYNTHASE"/>
    <property type="match status" value="1"/>
</dbReference>
<proteinExistence type="inferred from homology"/>
<dbReference type="InterPro" id="IPR003333">
    <property type="entry name" value="CMAS"/>
</dbReference>
<comment type="caution">
    <text evidence="6">The sequence shown here is derived from an EMBL/GenBank/DDBJ whole genome shotgun (WGS) entry which is preliminary data.</text>
</comment>
<organism evidence="6 7">
    <name type="scientific">Photobacterium kishitanii</name>
    <dbReference type="NCBI Taxonomy" id="318456"/>
    <lineage>
        <taxon>Bacteria</taxon>
        <taxon>Pseudomonadati</taxon>
        <taxon>Pseudomonadota</taxon>
        <taxon>Gammaproteobacteria</taxon>
        <taxon>Vibrionales</taxon>
        <taxon>Vibrionaceae</taxon>
        <taxon>Photobacterium</taxon>
    </lineage>
</organism>
<dbReference type="GO" id="GO:0008168">
    <property type="term" value="F:methyltransferase activity"/>
    <property type="evidence" value="ECO:0007669"/>
    <property type="project" value="UniProtKB-KW"/>
</dbReference>
<dbReference type="InterPro" id="IPR029063">
    <property type="entry name" value="SAM-dependent_MTases_sf"/>
</dbReference>
<dbReference type="Pfam" id="PF02353">
    <property type="entry name" value="CMAS"/>
    <property type="match status" value="1"/>
</dbReference>
<dbReference type="eggNOG" id="COG2230">
    <property type="taxonomic scope" value="Bacteria"/>
</dbReference>
<evidence type="ECO:0000256" key="3">
    <source>
        <dbReference type="ARBA" id="ARBA00022679"/>
    </source>
</evidence>
<evidence type="ECO:0000313" key="7">
    <source>
        <dbReference type="Proteomes" id="UP000241426"/>
    </source>
</evidence>
<keyword evidence="5" id="KW-0443">Lipid metabolism</keyword>
<protein>
    <submittedName>
        <fullName evidence="6">Cyclopropane fatty acyl phospholipid synthase</fullName>
    </submittedName>
</protein>
<keyword evidence="4" id="KW-0949">S-adenosyl-L-methionine</keyword>
<evidence type="ECO:0000256" key="2">
    <source>
        <dbReference type="ARBA" id="ARBA00022603"/>
    </source>
</evidence>
<accession>A0A2T3KDY6</accession>
<dbReference type="GO" id="GO:0032259">
    <property type="term" value="P:methylation"/>
    <property type="evidence" value="ECO:0007669"/>
    <property type="project" value="UniProtKB-KW"/>
</dbReference>
<dbReference type="PIRSF" id="PIRSF003085">
    <property type="entry name" value="CMAS"/>
    <property type="match status" value="1"/>
</dbReference>
<dbReference type="SUPFAM" id="SSF53335">
    <property type="entry name" value="S-adenosyl-L-methionine-dependent methyltransferases"/>
    <property type="match status" value="1"/>
</dbReference>
<dbReference type="RefSeq" id="WP_036790083.1">
    <property type="nucleotide sequence ID" value="NZ_JAUZMX010000002.1"/>
</dbReference>
<evidence type="ECO:0000256" key="1">
    <source>
        <dbReference type="ARBA" id="ARBA00010815"/>
    </source>
</evidence>
<dbReference type="Gene3D" id="3.40.50.150">
    <property type="entry name" value="Vaccinia Virus protein VP39"/>
    <property type="match status" value="1"/>
</dbReference>
<reference evidence="6 7" key="1">
    <citation type="submission" date="2018-01" db="EMBL/GenBank/DDBJ databases">
        <title>Whole genome sequencing of Histamine producing bacteria.</title>
        <authorList>
            <person name="Butler K."/>
        </authorList>
    </citation>
    <scope>NUCLEOTIDE SEQUENCE [LARGE SCALE GENOMIC DNA]</scope>
    <source>
        <strain evidence="6 7">FS-7.2</strain>
    </source>
</reference>
<dbReference type="Proteomes" id="UP000241426">
    <property type="component" value="Unassembled WGS sequence"/>
</dbReference>
<evidence type="ECO:0000256" key="4">
    <source>
        <dbReference type="ARBA" id="ARBA00022691"/>
    </source>
</evidence>
<name>A0A0B7JH83_9GAMM</name>
<evidence type="ECO:0000313" key="6">
    <source>
        <dbReference type="EMBL" id="PSU95066.1"/>
    </source>
</evidence>
<dbReference type="GeneID" id="29945480"/>
<gene>
    <name evidence="6" type="ORF">C9J27_18890</name>
</gene>
<dbReference type="GO" id="GO:0008610">
    <property type="term" value="P:lipid biosynthetic process"/>
    <property type="evidence" value="ECO:0007669"/>
    <property type="project" value="InterPro"/>
</dbReference>
<comment type="similarity">
    <text evidence="1">Belongs to the CFA/CMAS family.</text>
</comment>
<sequence>MPKNKELFRDLLKQADIEINGTRPWDITVNDDKLFDNILLDGTIAFGEGYMERLWDCDRIDILISKLLRSNIEEKLTGIDKVKFAANYGVTKLKSLINPQAVNRVKEDVPFHYDIGNDLFVNMLDERMAYTCAYWKDAKTLDQAQEHKMDLICRKLDLQPGMRLLDIGCGWASFMNYAAAKYGVICDGLTLSKEQMALGQEIADKKKLPVKIILQDYREFKPEQPYDRVVSIGMIEHVGPSNYDEYFKCAYSFLADDGEFLLHTIGSPTSKDGTDPWINKYIFPNGVIPSLAQLSSSVENKFNIEDVHNFGPDYDLTLMAWCERFEKNWFKIYKNYDATFYRMWRFYLLSCAGAFRCRDISLWQIALTKIGTDLPVNARAA</sequence>
<dbReference type="NCBIfam" id="NF008686">
    <property type="entry name" value="PRK11705.1"/>
    <property type="match status" value="1"/>
</dbReference>
<dbReference type="CDD" id="cd02440">
    <property type="entry name" value="AdoMet_MTases"/>
    <property type="match status" value="1"/>
</dbReference>
<keyword evidence="3" id="KW-0808">Transferase</keyword>
<dbReference type="EMBL" id="PYNF01000021">
    <property type="protein sequence ID" value="PSU95066.1"/>
    <property type="molecule type" value="Genomic_DNA"/>
</dbReference>
<keyword evidence="2" id="KW-0489">Methyltransferase</keyword>